<name>A0ABR9DGC6_9GAMM</name>
<evidence type="ECO:0000256" key="5">
    <source>
        <dbReference type="ARBA" id="ARBA00023049"/>
    </source>
</evidence>
<keyword evidence="2" id="KW-0479">Metal-binding</keyword>
<proteinExistence type="predicted"/>
<dbReference type="PROSITE" id="PS50249">
    <property type="entry name" value="MPN"/>
    <property type="match status" value="1"/>
</dbReference>
<keyword evidence="4" id="KW-0862">Zinc</keyword>
<dbReference type="Gene3D" id="3.40.140.10">
    <property type="entry name" value="Cytidine Deaminase, domain 2"/>
    <property type="match status" value="1"/>
</dbReference>
<reference evidence="7 8" key="1">
    <citation type="submission" date="2020-09" db="EMBL/GenBank/DDBJ databases">
        <title>Methylomonas albis sp. nov. and Methylomonas fluvii sp. nov.: Two cold-adapted methanotrophs from the River Elbe and an amended description of Methylovulum psychrotolerans strain Eb1.</title>
        <authorList>
            <person name="Bussmann I.K."/>
            <person name="Klings K.-W."/>
            <person name="Warnstedt J."/>
            <person name="Hoppert M."/>
            <person name="Saborowski A."/>
            <person name="Horn F."/>
            <person name="Liebner S."/>
        </authorList>
    </citation>
    <scope>NUCLEOTIDE SEQUENCE [LARGE SCALE GENOMIC DNA]</scope>
    <source>
        <strain evidence="7 8">EbB</strain>
    </source>
</reference>
<accession>A0ABR9DGC6</accession>
<dbReference type="Pfam" id="PF14464">
    <property type="entry name" value="Prok-JAB"/>
    <property type="match status" value="1"/>
</dbReference>
<evidence type="ECO:0000313" key="7">
    <source>
        <dbReference type="EMBL" id="MBD9362117.1"/>
    </source>
</evidence>
<evidence type="ECO:0000256" key="1">
    <source>
        <dbReference type="ARBA" id="ARBA00022670"/>
    </source>
</evidence>
<dbReference type="EMBL" id="JACXST010000002">
    <property type="protein sequence ID" value="MBD9362117.1"/>
    <property type="molecule type" value="Genomic_DNA"/>
</dbReference>
<evidence type="ECO:0000259" key="6">
    <source>
        <dbReference type="PROSITE" id="PS50249"/>
    </source>
</evidence>
<dbReference type="PANTHER" id="PTHR34858">
    <property type="entry name" value="CYSO-CYSTEINE PEPTIDASE"/>
    <property type="match status" value="1"/>
</dbReference>
<dbReference type="InterPro" id="IPR028090">
    <property type="entry name" value="JAB_dom_prok"/>
</dbReference>
<dbReference type="Proteomes" id="UP000641152">
    <property type="component" value="Unassembled WGS sequence"/>
</dbReference>
<dbReference type="RefSeq" id="WP_192394834.1">
    <property type="nucleotide sequence ID" value="NZ_CAJHIU010000002.1"/>
</dbReference>
<sequence length="140" mass="15277">MNHCQISLPRKLTNQLLHLAQRSPDTEVCGLIGADINGMPASCYPVDNSAATPATRFLLDASQQIEAMRQIREKGETLFAIYHSHPHTPAQPSPTDIQEASYPDALHLIISLNTKGVLEMRGFKMAGDSAEEVALNLIEA</sequence>
<keyword evidence="8" id="KW-1185">Reference proteome</keyword>
<gene>
    <name evidence="7" type="ORF">EBB_16665</name>
</gene>
<keyword evidence="3" id="KW-0378">Hydrolase</keyword>
<dbReference type="SUPFAM" id="SSF102712">
    <property type="entry name" value="JAB1/MPN domain"/>
    <property type="match status" value="1"/>
</dbReference>
<evidence type="ECO:0000313" key="8">
    <source>
        <dbReference type="Proteomes" id="UP000641152"/>
    </source>
</evidence>
<organism evidence="7 8">
    <name type="scientific">Methylomonas fluvii</name>
    <dbReference type="NCBI Taxonomy" id="1854564"/>
    <lineage>
        <taxon>Bacteria</taxon>
        <taxon>Pseudomonadati</taxon>
        <taxon>Pseudomonadota</taxon>
        <taxon>Gammaproteobacteria</taxon>
        <taxon>Methylococcales</taxon>
        <taxon>Methylococcaceae</taxon>
        <taxon>Methylomonas</taxon>
    </lineage>
</organism>
<evidence type="ECO:0000256" key="3">
    <source>
        <dbReference type="ARBA" id="ARBA00022801"/>
    </source>
</evidence>
<dbReference type="InterPro" id="IPR000555">
    <property type="entry name" value="JAMM/MPN+_dom"/>
</dbReference>
<evidence type="ECO:0000256" key="2">
    <source>
        <dbReference type="ARBA" id="ARBA00022723"/>
    </source>
</evidence>
<dbReference type="PANTHER" id="PTHR34858:SF1">
    <property type="entry name" value="CYSO-CYSTEINE PEPTIDASE"/>
    <property type="match status" value="1"/>
</dbReference>
<dbReference type="InterPro" id="IPR051929">
    <property type="entry name" value="VirAsm_ModProt"/>
</dbReference>
<comment type="caution">
    <text evidence="7">The sequence shown here is derived from an EMBL/GenBank/DDBJ whole genome shotgun (WGS) entry which is preliminary data.</text>
</comment>
<keyword evidence="1" id="KW-0645">Protease</keyword>
<dbReference type="InterPro" id="IPR037518">
    <property type="entry name" value="MPN"/>
</dbReference>
<dbReference type="CDD" id="cd08070">
    <property type="entry name" value="MPN_like"/>
    <property type="match status" value="1"/>
</dbReference>
<dbReference type="SMART" id="SM00232">
    <property type="entry name" value="JAB_MPN"/>
    <property type="match status" value="1"/>
</dbReference>
<keyword evidence="5" id="KW-0482">Metalloprotease</keyword>
<evidence type="ECO:0000256" key="4">
    <source>
        <dbReference type="ARBA" id="ARBA00022833"/>
    </source>
</evidence>
<feature type="domain" description="MPN" evidence="6">
    <location>
        <begin position="5"/>
        <end position="129"/>
    </location>
</feature>
<protein>
    <submittedName>
        <fullName evidence="7">M67 family metallopeptidase</fullName>
    </submittedName>
</protein>